<name>A0A6G1BJ05_9ORYZ</name>
<evidence type="ECO:0000313" key="1">
    <source>
        <dbReference type="EMBL" id="KAF0887906.1"/>
    </source>
</evidence>
<evidence type="ECO:0000313" key="2">
    <source>
        <dbReference type="Proteomes" id="UP000479710"/>
    </source>
</evidence>
<reference evidence="1 2" key="1">
    <citation type="submission" date="2019-11" db="EMBL/GenBank/DDBJ databases">
        <title>Whole genome sequence of Oryza granulata.</title>
        <authorList>
            <person name="Li W."/>
        </authorList>
    </citation>
    <scope>NUCLEOTIDE SEQUENCE [LARGE SCALE GENOMIC DNA]</scope>
    <source>
        <strain evidence="2">cv. Menghai</strain>
        <tissue evidence="1">Leaf</tissue>
    </source>
</reference>
<dbReference type="Proteomes" id="UP000479710">
    <property type="component" value="Unassembled WGS sequence"/>
</dbReference>
<feature type="non-terminal residue" evidence="1">
    <location>
        <position position="50"/>
    </location>
</feature>
<dbReference type="EMBL" id="SPHZ02000012">
    <property type="protein sequence ID" value="KAF0887906.1"/>
    <property type="molecule type" value="Genomic_DNA"/>
</dbReference>
<gene>
    <name evidence="1" type="ORF">E2562_005621</name>
</gene>
<organism evidence="1 2">
    <name type="scientific">Oryza meyeriana var. granulata</name>
    <dbReference type="NCBI Taxonomy" id="110450"/>
    <lineage>
        <taxon>Eukaryota</taxon>
        <taxon>Viridiplantae</taxon>
        <taxon>Streptophyta</taxon>
        <taxon>Embryophyta</taxon>
        <taxon>Tracheophyta</taxon>
        <taxon>Spermatophyta</taxon>
        <taxon>Magnoliopsida</taxon>
        <taxon>Liliopsida</taxon>
        <taxon>Poales</taxon>
        <taxon>Poaceae</taxon>
        <taxon>BOP clade</taxon>
        <taxon>Oryzoideae</taxon>
        <taxon>Oryzeae</taxon>
        <taxon>Oryzinae</taxon>
        <taxon>Oryza</taxon>
        <taxon>Oryza meyeriana</taxon>
    </lineage>
</organism>
<protein>
    <submittedName>
        <fullName evidence="1">Uncharacterized protein</fullName>
    </submittedName>
</protein>
<comment type="caution">
    <text evidence="1">The sequence shown here is derived from an EMBL/GenBank/DDBJ whole genome shotgun (WGS) entry which is preliminary data.</text>
</comment>
<proteinExistence type="predicted"/>
<dbReference type="AlphaFoldDB" id="A0A6G1BJ05"/>
<keyword evidence="2" id="KW-1185">Reference proteome</keyword>
<accession>A0A6G1BJ05</accession>
<sequence length="50" mass="5705">MKKKEARAINTKPRMALFQGREDDVTKAPILFAVGSMTVSVKQDMMENYQ</sequence>